<organism evidence="1 2">
    <name type="scientific">Levilactobacillus lanxiensis</name>
    <dbReference type="NCBI Taxonomy" id="2799568"/>
    <lineage>
        <taxon>Bacteria</taxon>
        <taxon>Bacillati</taxon>
        <taxon>Bacillota</taxon>
        <taxon>Bacilli</taxon>
        <taxon>Lactobacillales</taxon>
        <taxon>Lactobacillaceae</taxon>
        <taxon>Levilactobacillus</taxon>
    </lineage>
</organism>
<accession>A0ABW4D6T6</accession>
<evidence type="ECO:0000313" key="2">
    <source>
        <dbReference type="Proteomes" id="UP001597189"/>
    </source>
</evidence>
<dbReference type="EMBL" id="JBHTOD010000010">
    <property type="protein sequence ID" value="MFD1456346.1"/>
    <property type="molecule type" value="Genomic_DNA"/>
</dbReference>
<sequence>MEVKLDEVIDALESTDDETHSYYNRDTEKVEMVIEFVDNEDLAEKIEENYEHYIKLPDNYEIDAYGMMADFIDSLPAGDHQDQLATGIGGRGAFRVFRQLADSFGLTQQWYDFQTAAYKRLAIEWCADNDIVIDET</sequence>
<dbReference type="RefSeq" id="WP_203646478.1">
    <property type="nucleotide sequence ID" value="NZ_BOLN01000010.1"/>
</dbReference>
<proteinExistence type="predicted"/>
<evidence type="ECO:0000313" key="1">
    <source>
        <dbReference type="EMBL" id="MFD1456346.1"/>
    </source>
</evidence>
<dbReference type="InterPro" id="IPR005361">
    <property type="entry name" value="UPF0158"/>
</dbReference>
<keyword evidence="2" id="KW-1185">Reference proteome</keyword>
<dbReference type="Proteomes" id="UP001597189">
    <property type="component" value="Unassembled WGS sequence"/>
</dbReference>
<reference evidence="2" key="1">
    <citation type="journal article" date="2019" name="Int. J. Syst. Evol. Microbiol.">
        <title>The Global Catalogue of Microorganisms (GCM) 10K type strain sequencing project: providing services to taxonomists for standard genome sequencing and annotation.</title>
        <authorList>
            <consortium name="The Broad Institute Genomics Platform"/>
            <consortium name="The Broad Institute Genome Sequencing Center for Infectious Disease"/>
            <person name="Wu L."/>
            <person name="Ma J."/>
        </authorList>
    </citation>
    <scope>NUCLEOTIDE SEQUENCE [LARGE SCALE GENOMIC DNA]</scope>
    <source>
        <strain evidence="2">CCM 8979</strain>
    </source>
</reference>
<gene>
    <name evidence="1" type="ORF">ACFQ44_11820</name>
</gene>
<protein>
    <submittedName>
        <fullName evidence="1">UPF0158 family protein</fullName>
    </submittedName>
</protein>
<dbReference type="Pfam" id="PF03682">
    <property type="entry name" value="UPF0158"/>
    <property type="match status" value="1"/>
</dbReference>
<name>A0ABW4D6T6_9LACO</name>
<comment type="caution">
    <text evidence="1">The sequence shown here is derived from an EMBL/GenBank/DDBJ whole genome shotgun (WGS) entry which is preliminary data.</text>
</comment>